<protein>
    <submittedName>
        <fullName evidence="2">Uncharacterized protein</fullName>
    </submittedName>
</protein>
<sequence>PSVTTQAIYSYKAVTFDLWYSHFEPNELKNQLNSHRLLDWNPQEKRGKATKKYLMESCGGGESDGSLVGSAEDGLE</sequence>
<dbReference type="AlphaFoldDB" id="A0A0B7A1G3"/>
<organism evidence="2">
    <name type="scientific">Arion vulgaris</name>
    <dbReference type="NCBI Taxonomy" id="1028688"/>
    <lineage>
        <taxon>Eukaryota</taxon>
        <taxon>Metazoa</taxon>
        <taxon>Spiralia</taxon>
        <taxon>Lophotrochozoa</taxon>
        <taxon>Mollusca</taxon>
        <taxon>Gastropoda</taxon>
        <taxon>Heterobranchia</taxon>
        <taxon>Euthyneura</taxon>
        <taxon>Panpulmonata</taxon>
        <taxon>Eupulmonata</taxon>
        <taxon>Stylommatophora</taxon>
        <taxon>Helicina</taxon>
        <taxon>Arionoidea</taxon>
        <taxon>Arionidae</taxon>
        <taxon>Arion</taxon>
    </lineage>
</organism>
<gene>
    <name evidence="2" type="primary">ORF92050</name>
</gene>
<evidence type="ECO:0000256" key="1">
    <source>
        <dbReference type="SAM" id="MobiDB-lite"/>
    </source>
</evidence>
<feature type="non-terminal residue" evidence="2">
    <location>
        <position position="1"/>
    </location>
</feature>
<evidence type="ECO:0000313" key="2">
    <source>
        <dbReference type="EMBL" id="CEK74663.1"/>
    </source>
</evidence>
<dbReference type="EMBL" id="HACG01027798">
    <property type="protein sequence ID" value="CEK74663.1"/>
    <property type="molecule type" value="Transcribed_RNA"/>
</dbReference>
<accession>A0A0B7A1G3</accession>
<name>A0A0B7A1G3_9EUPU</name>
<feature type="region of interest" description="Disordered" evidence="1">
    <location>
        <begin position="55"/>
        <end position="76"/>
    </location>
</feature>
<proteinExistence type="predicted"/>
<reference evidence="2" key="1">
    <citation type="submission" date="2014-12" db="EMBL/GenBank/DDBJ databases">
        <title>Insight into the proteome of Arion vulgaris.</title>
        <authorList>
            <person name="Aradska J."/>
            <person name="Bulat T."/>
            <person name="Smidak R."/>
            <person name="Sarate P."/>
            <person name="Gangsoo J."/>
            <person name="Sialana F."/>
            <person name="Bilban M."/>
            <person name="Lubec G."/>
        </authorList>
    </citation>
    <scope>NUCLEOTIDE SEQUENCE</scope>
    <source>
        <tissue evidence="2">Skin</tissue>
    </source>
</reference>